<feature type="region of interest" description="Disordered" evidence="1">
    <location>
        <begin position="1"/>
        <end position="55"/>
    </location>
</feature>
<gene>
    <name evidence="2" type="ORF">CELE_W03H9.2</name>
    <name evidence="2 4" type="ORF">W03H9.2</name>
</gene>
<proteinExistence type="predicted"/>
<dbReference type="GeneID" id="175068"/>
<evidence type="ECO:0000256" key="1">
    <source>
        <dbReference type="SAM" id="MobiDB-lite"/>
    </source>
</evidence>
<dbReference type="Bgee" id="WBGene00012228">
    <property type="expression patterns" value="Expressed in pharyngeal muscle cell (C elegans) and 3 other cell types or tissues"/>
</dbReference>
<dbReference type="Proteomes" id="UP000001940">
    <property type="component" value="Chromosome II"/>
</dbReference>
<dbReference type="STRING" id="6239.W03H9.2b.1"/>
<name>F5GUG5_CAEEL</name>
<dbReference type="HOGENOM" id="CLU_1620533_0_0_1"/>
<dbReference type="PaxDb" id="6239-W03H9.2b"/>
<dbReference type="KEGG" id="cel:CELE_W03H9.2"/>
<dbReference type="InParanoid" id="F5GUG5"/>
<dbReference type="EMBL" id="BX284602">
    <property type="protein sequence ID" value="CCA65625.1"/>
    <property type="molecule type" value="Genomic_DNA"/>
</dbReference>
<evidence type="ECO:0000313" key="3">
    <source>
        <dbReference type="Proteomes" id="UP000001940"/>
    </source>
</evidence>
<organism evidence="2 3">
    <name type="scientific">Caenorhabditis elegans</name>
    <dbReference type="NCBI Taxonomy" id="6239"/>
    <lineage>
        <taxon>Eukaryota</taxon>
        <taxon>Metazoa</taxon>
        <taxon>Ecdysozoa</taxon>
        <taxon>Nematoda</taxon>
        <taxon>Chromadorea</taxon>
        <taxon>Rhabditida</taxon>
        <taxon>Rhabditina</taxon>
        <taxon>Rhabditomorpha</taxon>
        <taxon>Rhabditoidea</taxon>
        <taxon>Rhabditidae</taxon>
        <taxon>Peloderinae</taxon>
        <taxon>Caenorhabditis</taxon>
    </lineage>
</organism>
<dbReference type="CTD" id="175068"/>
<keyword evidence="3" id="KW-1185">Reference proteome</keyword>
<protein>
    <submittedName>
        <fullName evidence="2">RRM domain-containing protein</fullName>
    </submittedName>
</protein>
<feature type="compositionally biased region" description="Basic and acidic residues" evidence="1">
    <location>
        <begin position="17"/>
        <end position="30"/>
    </location>
</feature>
<feature type="compositionally biased region" description="Basic residues" evidence="1">
    <location>
        <begin position="1"/>
        <end position="16"/>
    </location>
</feature>
<dbReference type="AGR" id="WB:WBGene00012228"/>
<evidence type="ECO:0000313" key="4">
    <source>
        <dbReference type="WormBase" id="W03H9.2b"/>
    </source>
</evidence>
<evidence type="ECO:0000313" key="2">
    <source>
        <dbReference type="EMBL" id="CCA65625.1"/>
    </source>
</evidence>
<dbReference type="RefSeq" id="NP_001254423.1">
    <property type="nucleotide sequence ID" value="NM_001267494.1"/>
</dbReference>
<sequence>MENGVRSRRRRSSSRQRRNEPGKDAKRKDADAEDFGFEEVENQEPVEAPNKRATNSAKEFNLGVCRPEAGNHRELKEKLKMIGVDDFDDVEYRIMPLQNSFSAKIVNFSVKSAESAGKIATHIKLDDWKNIFAPATMISGFFEPVVKSYLEQALKLEMVKKRLD</sequence>
<dbReference type="WormBase" id="W03H9.2b">
    <property type="protein sequence ID" value="CE46112"/>
    <property type="gene ID" value="WBGene00012228"/>
</dbReference>
<accession>F5GUG5</accession>
<dbReference type="AlphaFoldDB" id="F5GUG5"/>
<feature type="compositionally biased region" description="Acidic residues" evidence="1">
    <location>
        <begin position="31"/>
        <end position="44"/>
    </location>
</feature>
<reference evidence="2 3" key="1">
    <citation type="journal article" date="1998" name="Science">
        <title>Genome sequence of the nematode C. elegans: a platform for investigating biology.</title>
        <authorList>
            <consortium name="The C. elegans sequencing consortium"/>
            <person name="Sulson J.E."/>
            <person name="Waterston R."/>
        </authorList>
    </citation>
    <scope>NUCLEOTIDE SEQUENCE [LARGE SCALE GENOMIC DNA]</scope>
    <source>
        <strain evidence="2 3">Bristol N2</strain>
    </source>
</reference>
<dbReference type="PhylomeDB" id="F5GUG5"/>